<protein>
    <submittedName>
        <fullName evidence="2">Uncharacterized protein</fullName>
    </submittedName>
</protein>
<dbReference type="AlphaFoldDB" id="A0AAE0JUD3"/>
<evidence type="ECO:0000313" key="2">
    <source>
        <dbReference type="EMBL" id="KAK3361712.1"/>
    </source>
</evidence>
<name>A0AAE0JUD3_9PEZI</name>
<reference evidence="2" key="2">
    <citation type="submission" date="2023-06" db="EMBL/GenBank/DDBJ databases">
        <authorList>
            <consortium name="Lawrence Berkeley National Laboratory"/>
            <person name="Haridas S."/>
            <person name="Hensen N."/>
            <person name="Bonometti L."/>
            <person name="Westerberg I."/>
            <person name="Brannstrom I.O."/>
            <person name="Guillou S."/>
            <person name="Cros-Aarteil S."/>
            <person name="Calhoun S."/>
            <person name="Kuo A."/>
            <person name="Mondo S."/>
            <person name="Pangilinan J."/>
            <person name="Riley R."/>
            <person name="Labutti K."/>
            <person name="Andreopoulos B."/>
            <person name="Lipzen A."/>
            <person name="Chen C."/>
            <person name="Yanf M."/>
            <person name="Daum C."/>
            <person name="Ng V."/>
            <person name="Clum A."/>
            <person name="Steindorff A."/>
            <person name="Ohm R."/>
            <person name="Martin F."/>
            <person name="Silar P."/>
            <person name="Natvig D."/>
            <person name="Lalanne C."/>
            <person name="Gautier V."/>
            <person name="Ament-Velasquez S.L."/>
            <person name="Kruys A."/>
            <person name="Hutchinson M.I."/>
            <person name="Powell A.J."/>
            <person name="Barry K."/>
            <person name="Miller A.N."/>
            <person name="Grigoriev I.V."/>
            <person name="Debuchy R."/>
            <person name="Gladieux P."/>
            <person name="Thoren M.H."/>
            <person name="Johannesson H."/>
        </authorList>
    </citation>
    <scope>NUCLEOTIDE SEQUENCE</scope>
    <source>
        <strain evidence="2">CBS 958.72</strain>
    </source>
</reference>
<feature type="region of interest" description="Disordered" evidence="1">
    <location>
        <begin position="20"/>
        <end position="59"/>
    </location>
</feature>
<proteinExistence type="predicted"/>
<dbReference type="EMBL" id="JAULSN010000011">
    <property type="protein sequence ID" value="KAK3361712.1"/>
    <property type="molecule type" value="Genomic_DNA"/>
</dbReference>
<comment type="caution">
    <text evidence="2">The sequence shown here is derived from an EMBL/GenBank/DDBJ whole genome shotgun (WGS) entry which is preliminary data.</text>
</comment>
<keyword evidence="3" id="KW-1185">Reference proteome</keyword>
<gene>
    <name evidence="2" type="ORF">B0T24DRAFT_599414</name>
</gene>
<evidence type="ECO:0000256" key="1">
    <source>
        <dbReference type="SAM" id="MobiDB-lite"/>
    </source>
</evidence>
<accession>A0AAE0JUD3</accession>
<feature type="compositionally biased region" description="Low complexity" evidence="1">
    <location>
        <begin position="31"/>
        <end position="40"/>
    </location>
</feature>
<reference evidence="2" key="1">
    <citation type="journal article" date="2023" name="Mol. Phylogenet. Evol.">
        <title>Genome-scale phylogeny and comparative genomics of the fungal order Sordariales.</title>
        <authorList>
            <person name="Hensen N."/>
            <person name="Bonometti L."/>
            <person name="Westerberg I."/>
            <person name="Brannstrom I.O."/>
            <person name="Guillou S."/>
            <person name="Cros-Aarteil S."/>
            <person name="Calhoun S."/>
            <person name="Haridas S."/>
            <person name="Kuo A."/>
            <person name="Mondo S."/>
            <person name="Pangilinan J."/>
            <person name="Riley R."/>
            <person name="LaButti K."/>
            <person name="Andreopoulos B."/>
            <person name="Lipzen A."/>
            <person name="Chen C."/>
            <person name="Yan M."/>
            <person name="Daum C."/>
            <person name="Ng V."/>
            <person name="Clum A."/>
            <person name="Steindorff A."/>
            <person name="Ohm R.A."/>
            <person name="Martin F."/>
            <person name="Silar P."/>
            <person name="Natvig D.O."/>
            <person name="Lalanne C."/>
            <person name="Gautier V."/>
            <person name="Ament-Velasquez S.L."/>
            <person name="Kruys A."/>
            <person name="Hutchinson M.I."/>
            <person name="Powell A.J."/>
            <person name="Barry K."/>
            <person name="Miller A.N."/>
            <person name="Grigoriev I.V."/>
            <person name="Debuchy R."/>
            <person name="Gladieux P."/>
            <person name="Hiltunen Thoren M."/>
            <person name="Johannesson H."/>
        </authorList>
    </citation>
    <scope>NUCLEOTIDE SEQUENCE</scope>
    <source>
        <strain evidence="2">CBS 958.72</strain>
    </source>
</reference>
<sequence length="244" mass="26580">MGGRTTKWFRTWVDRFQPQRRKSIHSVPAQTNAAADTTSADPPPPYTKSSTSPLDSVCPNPGSRIGYATVDTTTIINITTAISTTALNLPTDKVSAAALKRTSGRCGECGRPHEDRRRGHYMASAITAMRDRSSDILYDHHHTMAVPGFLRGVIDAVVDDTILSRKSKDILQHFYAAVKTDIGLALLATRASSTPAVAAAVMTAVDSVADGISFGGPIGKWEFDFEQRWHQLNQAKYEALFDCI</sequence>
<dbReference type="Proteomes" id="UP001287356">
    <property type="component" value="Unassembled WGS sequence"/>
</dbReference>
<evidence type="ECO:0000313" key="3">
    <source>
        <dbReference type="Proteomes" id="UP001287356"/>
    </source>
</evidence>
<organism evidence="2 3">
    <name type="scientific">Lasiosphaeria ovina</name>
    <dbReference type="NCBI Taxonomy" id="92902"/>
    <lineage>
        <taxon>Eukaryota</taxon>
        <taxon>Fungi</taxon>
        <taxon>Dikarya</taxon>
        <taxon>Ascomycota</taxon>
        <taxon>Pezizomycotina</taxon>
        <taxon>Sordariomycetes</taxon>
        <taxon>Sordariomycetidae</taxon>
        <taxon>Sordariales</taxon>
        <taxon>Lasiosphaeriaceae</taxon>
        <taxon>Lasiosphaeria</taxon>
    </lineage>
</organism>